<protein>
    <submittedName>
        <fullName evidence="1">GEM-like protein 4</fullName>
    </submittedName>
</protein>
<comment type="caution">
    <text evidence="1">The sequence shown here is derived from an EMBL/GenBank/DDBJ whole genome shotgun (WGS) entry which is preliminary data.</text>
</comment>
<dbReference type="Proteomes" id="UP000325315">
    <property type="component" value="Unassembled WGS sequence"/>
</dbReference>
<evidence type="ECO:0000313" key="1">
    <source>
        <dbReference type="EMBL" id="KAA3488478.1"/>
    </source>
</evidence>
<evidence type="ECO:0000313" key="2">
    <source>
        <dbReference type="Proteomes" id="UP000325315"/>
    </source>
</evidence>
<gene>
    <name evidence="1" type="ORF">EPI10_032230</name>
</gene>
<dbReference type="OrthoDB" id="1736712at2759"/>
<sequence length="116" mass="13091">MKNQILEQVIGVPMKSTLYRVERTPRRYLPDSAGQYRIPSSVEGFNTFRKDRRRSIIHNIISADNGDISAPQGPITGQQTMLQLEAHPKNQPNSSVNILLHQLVLVCMVLQLLGNQ</sequence>
<dbReference type="AlphaFoldDB" id="A0A5B6X3T1"/>
<organism evidence="1 2">
    <name type="scientific">Gossypium australe</name>
    <dbReference type="NCBI Taxonomy" id="47621"/>
    <lineage>
        <taxon>Eukaryota</taxon>
        <taxon>Viridiplantae</taxon>
        <taxon>Streptophyta</taxon>
        <taxon>Embryophyta</taxon>
        <taxon>Tracheophyta</taxon>
        <taxon>Spermatophyta</taxon>
        <taxon>Magnoliopsida</taxon>
        <taxon>eudicotyledons</taxon>
        <taxon>Gunneridae</taxon>
        <taxon>Pentapetalae</taxon>
        <taxon>rosids</taxon>
        <taxon>malvids</taxon>
        <taxon>Malvales</taxon>
        <taxon>Malvaceae</taxon>
        <taxon>Malvoideae</taxon>
        <taxon>Gossypium</taxon>
    </lineage>
</organism>
<proteinExistence type="predicted"/>
<reference evidence="2" key="1">
    <citation type="journal article" date="2019" name="Plant Biotechnol. J.">
        <title>Genome sequencing of the Australian wild diploid species Gossypium australe highlights disease resistance and delayed gland morphogenesis.</title>
        <authorList>
            <person name="Cai Y."/>
            <person name="Cai X."/>
            <person name="Wang Q."/>
            <person name="Wang P."/>
            <person name="Zhang Y."/>
            <person name="Cai C."/>
            <person name="Xu Y."/>
            <person name="Wang K."/>
            <person name="Zhou Z."/>
            <person name="Wang C."/>
            <person name="Geng S."/>
            <person name="Li B."/>
            <person name="Dong Q."/>
            <person name="Hou Y."/>
            <person name="Wang H."/>
            <person name="Ai P."/>
            <person name="Liu Z."/>
            <person name="Yi F."/>
            <person name="Sun M."/>
            <person name="An G."/>
            <person name="Cheng J."/>
            <person name="Zhang Y."/>
            <person name="Shi Q."/>
            <person name="Xie Y."/>
            <person name="Shi X."/>
            <person name="Chang Y."/>
            <person name="Huang F."/>
            <person name="Chen Y."/>
            <person name="Hong S."/>
            <person name="Mi L."/>
            <person name="Sun Q."/>
            <person name="Zhang L."/>
            <person name="Zhou B."/>
            <person name="Peng R."/>
            <person name="Zhang X."/>
            <person name="Liu F."/>
        </authorList>
    </citation>
    <scope>NUCLEOTIDE SEQUENCE [LARGE SCALE GENOMIC DNA]</scope>
    <source>
        <strain evidence="2">cv. PA1801</strain>
    </source>
</reference>
<dbReference type="EMBL" id="SMMG02000001">
    <property type="protein sequence ID" value="KAA3488478.1"/>
    <property type="molecule type" value="Genomic_DNA"/>
</dbReference>
<keyword evidence="2" id="KW-1185">Reference proteome</keyword>
<name>A0A5B6X3T1_9ROSI</name>
<accession>A0A5B6X3T1</accession>